<dbReference type="GO" id="GO:0006364">
    <property type="term" value="P:rRNA processing"/>
    <property type="evidence" value="ECO:0007669"/>
    <property type="project" value="TreeGrafter"/>
</dbReference>
<organism evidence="1 2">
    <name type="scientific">Eleutherodactylus coqui</name>
    <name type="common">Puerto Rican coqui</name>
    <dbReference type="NCBI Taxonomy" id="57060"/>
    <lineage>
        <taxon>Eukaryota</taxon>
        <taxon>Metazoa</taxon>
        <taxon>Chordata</taxon>
        <taxon>Craniata</taxon>
        <taxon>Vertebrata</taxon>
        <taxon>Euteleostomi</taxon>
        <taxon>Amphibia</taxon>
        <taxon>Batrachia</taxon>
        <taxon>Anura</taxon>
        <taxon>Neobatrachia</taxon>
        <taxon>Hyloidea</taxon>
        <taxon>Eleutherodactylidae</taxon>
        <taxon>Eleutherodactylinae</taxon>
        <taxon>Eleutherodactylus</taxon>
        <taxon>Eleutherodactylus</taxon>
    </lineage>
</organism>
<dbReference type="GO" id="GO:0030677">
    <property type="term" value="C:ribonuclease P complex"/>
    <property type="evidence" value="ECO:0007669"/>
    <property type="project" value="InterPro"/>
</dbReference>
<dbReference type="GO" id="GO:0000172">
    <property type="term" value="C:ribonuclease MRP complex"/>
    <property type="evidence" value="ECO:0007669"/>
    <property type="project" value="InterPro"/>
</dbReference>
<reference evidence="1" key="1">
    <citation type="thesis" date="2020" institute="ProQuest LLC" country="789 East Eisenhower Parkway, Ann Arbor, MI, USA">
        <title>Comparative Genomics and Chromosome Evolution.</title>
        <authorList>
            <person name="Mudd A.B."/>
        </authorList>
    </citation>
    <scope>NUCLEOTIDE SEQUENCE</scope>
    <source>
        <strain evidence="1">HN-11 Male</strain>
        <tissue evidence="1">Kidney and liver</tissue>
    </source>
</reference>
<dbReference type="OrthoDB" id="124041at2759"/>
<sequence length="151" mass="17364">MKSVQRSEAFMNTFFERCIQSKKLSSAGEFLDKKALVMGFDLPKRKRKKHKAKGFTAKKRRELKLFKLNPDLQRYDTSLPLHELWKQYIRDLCQGLRPDAQPQMIQNKMLKADLHGALVTGPHTHYSKAVQSGYVGLSSDRLGLLTLAVQF</sequence>
<dbReference type="AlphaFoldDB" id="A0A8J6K0Z9"/>
<dbReference type="PANTHER" id="PTHR13348:SF0">
    <property type="entry name" value="RIBONUCLEASE P PROTEIN SUBUNIT P29"/>
    <property type="match status" value="1"/>
</dbReference>
<dbReference type="GO" id="GO:0001682">
    <property type="term" value="P:tRNA 5'-leader removal"/>
    <property type="evidence" value="ECO:0007669"/>
    <property type="project" value="InterPro"/>
</dbReference>
<keyword evidence="2" id="KW-1185">Reference proteome</keyword>
<gene>
    <name evidence="1" type="ORF">GDO78_003357</name>
</gene>
<evidence type="ECO:0000313" key="1">
    <source>
        <dbReference type="EMBL" id="KAG9474845.1"/>
    </source>
</evidence>
<dbReference type="PANTHER" id="PTHR13348">
    <property type="entry name" value="RIBONUCLEASE P SUBUNIT P29"/>
    <property type="match status" value="1"/>
</dbReference>
<dbReference type="Proteomes" id="UP000770717">
    <property type="component" value="Unassembled WGS sequence"/>
</dbReference>
<name>A0A8J6K0Z9_ELECQ</name>
<protein>
    <submittedName>
        <fullName evidence="1">Uncharacterized protein</fullName>
    </submittedName>
</protein>
<accession>A0A8J6K0Z9</accession>
<evidence type="ECO:0000313" key="2">
    <source>
        <dbReference type="Proteomes" id="UP000770717"/>
    </source>
</evidence>
<dbReference type="InterPro" id="IPR016848">
    <property type="entry name" value="RNase_P/MRP_Rpp29-subunit"/>
</dbReference>
<dbReference type="GO" id="GO:0033204">
    <property type="term" value="F:ribonuclease P RNA binding"/>
    <property type="evidence" value="ECO:0007669"/>
    <property type="project" value="InterPro"/>
</dbReference>
<dbReference type="EMBL" id="WNTK01000012">
    <property type="protein sequence ID" value="KAG9474845.1"/>
    <property type="molecule type" value="Genomic_DNA"/>
</dbReference>
<proteinExistence type="predicted"/>
<comment type="caution">
    <text evidence="1">The sequence shown here is derived from an EMBL/GenBank/DDBJ whole genome shotgun (WGS) entry which is preliminary data.</text>
</comment>